<keyword evidence="3" id="KW-0808">Transferase</keyword>
<feature type="transmembrane region" description="Helical" evidence="1">
    <location>
        <begin position="150"/>
        <end position="169"/>
    </location>
</feature>
<feature type="transmembrane region" description="Helical" evidence="1">
    <location>
        <begin position="203"/>
        <end position="222"/>
    </location>
</feature>
<organism evidence="3 4">
    <name type="scientific">Rahnella inusitata</name>
    <dbReference type="NCBI Taxonomy" id="58169"/>
    <lineage>
        <taxon>Bacteria</taxon>
        <taxon>Pseudomonadati</taxon>
        <taxon>Pseudomonadota</taxon>
        <taxon>Gammaproteobacteria</taxon>
        <taxon>Enterobacterales</taxon>
        <taxon>Yersiniaceae</taxon>
        <taxon>Rahnella</taxon>
    </lineage>
</organism>
<feature type="transmembrane region" description="Helical" evidence="1">
    <location>
        <begin position="51"/>
        <end position="75"/>
    </location>
</feature>
<evidence type="ECO:0000313" key="4">
    <source>
        <dbReference type="Proteomes" id="UP000284119"/>
    </source>
</evidence>
<sequence length="363" mass="41041">MNNSQSSVSKSYSIQALRAIAALFVVCDHTITQFNIYHHVPGLTGAVLDNIQGVGTVGVYIFFIVSGYIMSFTTFNKKWDKDQAFLFMKKRVLRIYPTYWIWLTILIVFWLSGLVLKQHDYSLTKMITSYLLLPYSDSTPNKINPVLGQGWTLIYEVFYYLLFAILIFLNTPKKHAIFILALIFGVVVFMGKNSATTIPALDFFMASPIFYFFIAGMALYTWQAAILRFYSELSVIYLAVSICILCFYILAFSGFTQEYKEIAMALLSLVLFTLFLAKGGNCKKLSVLGDASYSLYLSHGFVVMGYGVLCKTFSFSMLTLFIAGILTVLMSVLIGLLSYYLVEKKIQFVINGKFMTPARNGFV</sequence>
<evidence type="ECO:0000313" key="3">
    <source>
        <dbReference type="EMBL" id="RJT14104.1"/>
    </source>
</evidence>
<keyword evidence="1" id="KW-1133">Transmembrane helix</keyword>
<dbReference type="Proteomes" id="UP000284119">
    <property type="component" value="Unassembled WGS sequence"/>
</dbReference>
<keyword evidence="1" id="KW-0812">Transmembrane</keyword>
<feature type="transmembrane region" description="Helical" evidence="1">
    <location>
        <begin position="234"/>
        <end position="256"/>
    </location>
</feature>
<accession>A0ABX9P161</accession>
<protein>
    <submittedName>
        <fullName evidence="3">Acyltransferase</fullName>
    </submittedName>
</protein>
<dbReference type="EMBL" id="RAHG01000003">
    <property type="protein sequence ID" value="RJT14104.1"/>
    <property type="molecule type" value="Genomic_DNA"/>
</dbReference>
<proteinExistence type="predicted"/>
<dbReference type="PANTHER" id="PTHR23028:SF53">
    <property type="entry name" value="ACYL_TRANSF_3 DOMAIN-CONTAINING PROTEIN"/>
    <property type="match status" value="1"/>
</dbReference>
<dbReference type="InterPro" id="IPR002656">
    <property type="entry name" value="Acyl_transf_3_dom"/>
</dbReference>
<feature type="transmembrane region" description="Helical" evidence="1">
    <location>
        <begin position="176"/>
        <end position="191"/>
    </location>
</feature>
<feature type="transmembrane region" description="Helical" evidence="1">
    <location>
        <begin position="262"/>
        <end position="279"/>
    </location>
</feature>
<comment type="caution">
    <text evidence="3">The sequence shown here is derived from an EMBL/GenBank/DDBJ whole genome shotgun (WGS) entry which is preliminary data.</text>
</comment>
<dbReference type="GO" id="GO:0016746">
    <property type="term" value="F:acyltransferase activity"/>
    <property type="evidence" value="ECO:0007669"/>
    <property type="project" value="UniProtKB-KW"/>
</dbReference>
<keyword evidence="4" id="KW-1185">Reference proteome</keyword>
<evidence type="ECO:0000256" key="1">
    <source>
        <dbReference type="SAM" id="Phobius"/>
    </source>
</evidence>
<feature type="transmembrane region" description="Helical" evidence="1">
    <location>
        <begin position="315"/>
        <end position="342"/>
    </location>
</feature>
<dbReference type="Pfam" id="PF01757">
    <property type="entry name" value="Acyl_transf_3"/>
    <property type="match status" value="1"/>
</dbReference>
<name>A0ABX9P161_9GAMM</name>
<gene>
    <name evidence="3" type="ORF">D5396_08960</name>
</gene>
<feature type="transmembrane region" description="Helical" evidence="1">
    <location>
        <begin position="96"/>
        <end position="116"/>
    </location>
</feature>
<evidence type="ECO:0000259" key="2">
    <source>
        <dbReference type="Pfam" id="PF01757"/>
    </source>
</evidence>
<dbReference type="RefSeq" id="WP_112164144.1">
    <property type="nucleotide sequence ID" value="NZ_JBFUVP010000003.1"/>
</dbReference>
<reference evidence="3 4" key="1">
    <citation type="submission" date="2018-09" db="EMBL/GenBank/DDBJ databases">
        <authorList>
            <person name="Le Fleche-Mateos A."/>
        </authorList>
    </citation>
    <scope>NUCLEOTIDE SEQUENCE [LARGE SCALE GENOMIC DNA]</scope>
    <source>
        <strain evidence="3 4">DSM 30078</strain>
    </source>
</reference>
<keyword evidence="1" id="KW-0472">Membrane</keyword>
<feature type="domain" description="Acyltransferase 3" evidence="2">
    <location>
        <begin position="12"/>
        <end position="334"/>
    </location>
</feature>
<keyword evidence="3" id="KW-0012">Acyltransferase</keyword>
<dbReference type="InterPro" id="IPR050879">
    <property type="entry name" value="Acyltransferase_3"/>
</dbReference>
<feature type="transmembrane region" description="Helical" evidence="1">
    <location>
        <begin position="291"/>
        <end position="309"/>
    </location>
</feature>
<dbReference type="PANTHER" id="PTHR23028">
    <property type="entry name" value="ACETYLTRANSFERASE"/>
    <property type="match status" value="1"/>
</dbReference>